<keyword evidence="4 10" id="KW-0479">Metal-binding</keyword>
<proteinExistence type="predicted"/>
<evidence type="ECO:0000256" key="2">
    <source>
        <dbReference type="ARBA" id="ARBA00022475"/>
    </source>
</evidence>
<feature type="binding site" description="covalent" evidence="9">
    <location>
        <position position="218"/>
    </location>
    <ligand>
        <name>heme c</name>
        <dbReference type="ChEBI" id="CHEBI:61717"/>
        <label>2</label>
    </ligand>
</feature>
<organism evidence="13 14">
    <name type="scientific">Acetobacter aceti</name>
    <dbReference type="NCBI Taxonomy" id="435"/>
    <lineage>
        <taxon>Bacteria</taxon>
        <taxon>Pseudomonadati</taxon>
        <taxon>Pseudomonadota</taxon>
        <taxon>Alphaproteobacteria</taxon>
        <taxon>Acetobacterales</taxon>
        <taxon>Acetobacteraceae</taxon>
        <taxon>Acetobacter</taxon>
        <taxon>Acetobacter subgen. Acetobacter</taxon>
    </lineage>
</organism>
<evidence type="ECO:0000256" key="6">
    <source>
        <dbReference type="ARBA" id="ARBA00022737"/>
    </source>
</evidence>
<feature type="binding site" description="covalent" evidence="9">
    <location>
        <position position="356"/>
    </location>
    <ligand>
        <name>heme c</name>
        <dbReference type="ChEBI" id="CHEBI:61717"/>
        <label>3</label>
    </ligand>
</feature>
<evidence type="ECO:0000256" key="8">
    <source>
        <dbReference type="ARBA" id="ARBA00023136"/>
    </source>
</evidence>
<dbReference type="PANTHER" id="PTHR35008:SF8">
    <property type="entry name" value="ALCOHOL DEHYDROGENASE CYTOCHROME C SUBUNIT"/>
    <property type="match status" value="1"/>
</dbReference>
<dbReference type="SUPFAM" id="SSF46626">
    <property type="entry name" value="Cytochrome c"/>
    <property type="match status" value="3"/>
</dbReference>
<sequence length="454" mass="48699">MPDIFKTFRSFLIAGSVLGALHAAPVLAADEKAEDSKAAVASPAPATPAADDEALLKRGADVALAADCMACHTTKNGKPFAGGLKIATPMGNVISTNITPDPEHGIGKYTEVQFDEAVRHGIRADGVNLYPVMPYVSYAGITDQDMKALYAWFMHRVQPVASTPPETALTFPANVRSAMKVWNMLATSETPETGDSMTFDTLRRGKYLANALEHCGTCHTPRNFMLGEKTDRYLGGAELAGWYAPNITSSKAGGIGDWSEDDIVSYLKTGQAHGRAQAAGSMGEVVSFSTSKLSDPDLHALAAYIKQVPALEDDVDHKPRDSFGQPMNDPDLRTEAPKRIDNLDQMSALQIFDDNCAACHGRNGAGTADHSVPSLFSNSAVGTARPDNLIMVILNGVDRKAGDHHAFMHGFNDKSQVERLSDAEIASLVNFLMEKFGSGSVNVTPEKVAEFRKQ</sequence>
<dbReference type="GO" id="GO:0020037">
    <property type="term" value="F:heme binding"/>
    <property type="evidence" value="ECO:0007669"/>
    <property type="project" value="InterPro"/>
</dbReference>
<dbReference type="PROSITE" id="PS51007">
    <property type="entry name" value="CYTC"/>
    <property type="match status" value="3"/>
</dbReference>
<keyword evidence="3 9" id="KW-0349">Heme</keyword>
<evidence type="ECO:0000256" key="4">
    <source>
        <dbReference type="ARBA" id="ARBA00022723"/>
    </source>
</evidence>
<dbReference type="EMBL" id="AP023326">
    <property type="protein sequence ID" value="BCI67935.1"/>
    <property type="molecule type" value="Genomic_DNA"/>
</dbReference>
<dbReference type="GO" id="GO:0005886">
    <property type="term" value="C:plasma membrane"/>
    <property type="evidence" value="ECO:0007669"/>
    <property type="project" value="UniProtKB-SubCell"/>
</dbReference>
<feature type="binding site" description="covalent" evidence="9">
    <location>
        <position position="68"/>
    </location>
    <ligand>
        <name>heme c</name>
        <dbReference type="ChEBI" id="CHEBI:61717"/>
        <label>1</label>
    </ligand>
</feature>
<feature type="signal peptide" evidence="11">
    <location>
        <begin position="1"/>
        <end position="28"/>
    </location>
</feature>
<dbReference type="GO" id="GO:0009055">
    <property type="term" value="F:electron transfer activity"/>
    <property type="evidence" value="ECO:0007669"/>
    <property type="project" value="InterPro"/>
</dbReference>
<dbReference type="InterPro" id="IPR014353">
    <property type="entry name" value="Membr-bd_ADH_cyt_c"/>
</dbReference>
<dbReference type="InterPro" id="IPR051459">
    <property type="entry name" value="Cytochrome_c-type_DH"/>
</dbReference>
<gene>
    <name evidence="13" type="ORF">AAJCM20276_25590</name>
</gene>
<accession>A0A6S6PMQ0</accession>
<dbReference type="PIRSF" id="PIRSF000018">
    <property type="entry name" value="Mb_ADH_cyt_c"/>
    <property type="match status" value="1"/>
</dbReference>
<protein>
    <submittedName>
        <fullName evidence="13">Cytochrome c</fullName>
    </submittedName>
</protein>
<keyword evidence="5 11" id="KW-0732">Signal</keyword>
<dbReference type="RefSeq" id="WP_099347265.1">
    <property type="nucleotide sequence ID" value="NZ_AP023326.1"/>
</dbReference>
<dbReference type="Proteomes" id="UP000515220">
    <property type="component" value="Chromosome"/>
</dbReference>
<keyword evidence="2" id="KW-1003">Cell membrane</keyword>
<evidence type="ECO:0000256" key="10">
    <source>
        <dbReference type="PIRSR" id="PIRSR000018-51"/>
    </source>
</evidence>
<evidence type="ECO:0000313" key="14">
    <source>
        <dbReference type="Proteomes" id="UP000515220"/>
    </source>
</evidence>
<evidence type="ECO:0000313" key="13">
    <source>
        <dbReference type="EMBL" id="BCI67935.1"/>
    </source>
</evidence>
<dbReference type="Pfam" id="PF00034">
    <property type="entry name" value="Cytochrom_C"/>
    <property type="match status" value="2"/>
</dbReference>
<dbReference type="InterPro" id="IPR036909">
    <property type="entry name" value="Cyt_c-like_dom_sf"/>
</dbReference>
<comment type="subcellular location">
    <subcellularLocation>
        <location evidence="1">Cell membrane</location>
    </subcellularLocation>
</comment>
<dbReference type="GO" id="GO:0005506">
    <property type="term" value="F:iron ion binding"/>
    <property type="evidence" value="ECO:0007669"/>
    <property type="project" value="InterPro"/>
</dbReference>
<feature type="binding site" description="axial binding residue" evidence="10">
    <location>
        <position position="72"/>
    </location>
    <ligand>
        <name>heme c</name>
        <dbReference type="ChEBI" id="CHEBI:61717"/>
        <label>1</label>
    </ligand>
    <ligandPart>
        <name>Fe</name>
        <dbReference type="ChEBI" id="CHEBI:18248"/>
    </ligandPart>
</feature>
<feature type="binding site" description="covalent" evidence="9">
    <location>
        <position position="359"/>
    </location>
    <ligand>
        <name>heme c</name>
        <dbReference type="ChEBI" id="CHEBI:61717"/>
        <label>3</label>
    </ligand>
</feature>
<feature type="binding site" description="covalent" evidence="9">
    <location>
        <position position="71"/>
    </location>
    <ligand>
        <name>heme c</name>
        <dbReference type="ChEBI" id="CHEBI:61717"/>
        <label>1</label>
    </ligand>
</feature>
<dbReference type="Gene3D" id="1.10.760.10">
    <property type="entry name" value="Cytochrome c-like domain"/>
    <property type="match status" value="3"/>
</dbReference>
<evidence type="ECO:0000256" key="1">
    <source>
        <dbReference type="ARBA" id="ARBA00004236"/>
    </source>
</evidence>
<dbReference type="AlphaFoldDB" id="A0A6S6PMQ0"/>
<feature type="chain" id="PRO_5028191235" evidence="11">
    <location>
        <begin position="29"/>
        <end position="454"/>
    </location>
</feature>
<dbReference type="InterPro" id="IPR009056">
    <property type="entry name" value="Cyt_c-like_dom"/>
</dbReference>
<keyword evidence="6" id="KW-0677">Repeat</keyword>
<feature type="domain" description="Cytochrome c" evidence="12">
    <location>
        <begin position="54"/>
        <end position="157"/>
    </location>
</feature>
<keyword evidence="8" id="KW-0472">Membrane</keyword>
<keyword evidence="7 10" id="KW-0408">Iron</keyword>
<feature type="binding site" description="covalent" evidence="9">
    <location>
        <position position="215"/>
    </location>
    <ligand>
        <name>heme c</name>
        <dbReference type="ChEBI" id="CHEBI:61717"/>
        <label>2</label>
    </ligand>
</feature>
<evidence type="ECO:0000256" key="5">
    <source>
        <dbReference type="ARBA" id="ARBA00022729"/>
    </source>
</evidence>
<evidence type="ECO:0000259" key="12">
    <source>
        <dbReference type="PROSITE" id="PS51007"/>
    </source>
</evidence>
<evidence type="ECO:0000256" key="11">
    <source>
        <dbReference type="SAM" id="SignalP"/>
    </source>
</evidence>
<comment type="cofactor">
    <cofactor evidence="9">
        <name>heme c</name>
        <dbReference type="ChEBI" id="CHEBI:61717"/>
    </cofactor>
    <text evidence="9">Binds 3 heme c groups covalently per subunit.</text>
</comment>
<feature type="binding site" description="axial binding residue" evidence="10">
    <location>
        <position position="219"/>
    </location>
    <ligand>
        <name>heme c</name>
        <dbReference type="ChEBI" id="CHEBI:61717"/>
        <label>2</label>
    </ligand>
    <ligandPart>
        <name>Fe</name>
        <dbReference type="ChEBI" id="CHEBI:18248"/>
    </ligandPart>
</feature>
<feature type="binding site" description="axial binding residue" evidence="10">
    <location>
        <position position="360"/>
    </location>
    <ligand>
        <name>heme c</name>
        <dbReference type="ChEBI" id="CHEBI:61717"/>
        <label>3</label>
    </ligand>
    <ligandPart>
        <name>Fe</name>
        <dbReference type="ChEBI" id="CHEBI:18248"/>
    </ligandPart>
</feature>
<name>A0A6S6PMQ0_ACEAC</name>
<dbReference type="GO" id="GO:0016614">
    <property type="term" value="F:oxidoreductase activity, acting on CH-OH group of donors"/>
    <property type="evidence" value="ECO:0007669"/>
    <property type="project" value="InterPro"/>
</dbReference>
<dbReference type="PANTHER" id="PTHR35008">
    <property type="entry name" value="BLL4482 PROTEIN-RELATED"/>
    <property type="match status" value="1"/>
</dbReference>
<feature type="domain" description="Cytochrome c" evidence="12">
    <location>
        <begin position="200"/>
        <end position="309"/>
    </location>
</feature>
<evidence type="ECO:0000256" key="3">
    <source>
        <dbReference type="ARBA" id="ARBA00022617"/>
    </source>
</evidence>
<evidence type="ECO:0000256" key="9">
    <source>
        <dbReference type="PIRSR" id="PIRSR000018-50"/>
    </source>
</evidence>
<evidence type="ECO:0000256" key="7">
    <source>
        <dbReference type="ARBA" id="ARBA00023004"/>
    </source>
</evidence>
<reference evidence="13 14" key="1">
    <citation type="submission" date="2020-07" db="EMBL/GenBank/DDBJ databases">
        <title>Complete Genome Sequence of an acetic acid bacterium, Acetobacter aceti JCM20276.</title>
        <authorList>
            <person name="Hirose Y."/>
            <person name="Mihara H."/>
        </authorList>
    </citation>
    <scope>NUCLEOTIDE SEQUENCE [LARGE SCALE GENOMIC DNA]</scope>
    <source>
        <strain evidence="13 14">JCM20276</strain>
    </source>
</reference>
<feature type="domain" description="Cytochrome c" evidence="12">
    <location>
        <begin position="343"/>
        <end position="436"/>
    </location>
</feature>